<dbReference type="GO" id="GO:0016853">
    <property type="term" value="F:isomerase activity"/>
    <property type="evidence" value="ECO:0007669"/>
    <property type="project" value="UniProtKB-KW"/>
</dbReference>
<dbReference type="InterPro" id="IPR036249">
    <property type="entry name" value="Thioredoxin-like_sf"/>
</dbReference>
<dbReference type="Gene3D" id="3.40.30.10">
    <property type="entry name" value="Glutaredoxin"/>
    <property type="match status" value="1"/>
</dbReference>
<dbReference type="Pfam" id="PF13462">
    <property type="entry name" value="Thioredoxin_4"/>
    <property type="match status" value="1"/>
</dbReference>
<evidence type="ECO:0000256" key="4">
    <source>
        <dbReference type="ARBA" id="ARBA00023157"/>
    </source>
</evidence>
<evidence type="ECO:0000259" key="7">
    <source>
        <dbReference type="Pfam" id="PF13462"/>
    </source>
</evidence>
<evidence type="ECO:0000256" key="6">
    <source>
        <dbReference type="SAM" id="Phobius"/>
    </source>
</evidence>
<reference evidence="8 9" key="1">
    <citation type="submission" date="2017-10" db="EMBL/GenBank/DDBJ databases">
        <title>The draft genome sequence of Williamsia sp. BULT 1.1 isolated from the semi-arid grassland soils from South Africa.</title>
        <authorList>
            <person name="Kabwe M.H."/>
            <person name="Govender N."/>
            <person name="Mutseka Lunga P."/>
            <person name="Vikram S."/>
            <person name="Makhalanyane T.P."/>
        </authorList>
    </citation>
    <scope>NUCLEOTIDE SEQUENCE [LARGE SCALE GENOMIC DNA]</scope>
    <source>
        <strain evidence="8 9">BULT 1.1</strain>
    </source>
</reference>
<dbReference type="PANTHER" id="PTHR13887:SF14">
    <property type="entry name" value="DISULFIDE BOND FORMATION PROTEIN D"/>
    <property type="match status" value="1"/>
</dbReference>
<protein>
    <submittedName>
        <fullName evidence="8">Protein-disulfide isomerase</fullName>
    </submittedName>
</protein>
<dbReference type="AlphaFoldDB" id="A0A2G3PIV0"/>
<keyword evidence="3" id="KW-0560">Oxidoreductase</keyword>
<comment type="caution">
    <text evidence="8">The sequence shown here is derived from an EMBL/GenBank/DDBJ whole genome shotgun (WGS) entry which is preliminary data.</text>
</comment>
<dbReference type="GO" id="GO:0016491">
    <property type="term" value="F:oxidoreductase activity"/>
    <property type="evidence" value="ECO:0007669"/>
    <property type="project" value="UniProtKB-KW"/>
</dbReference>
<evidence type="ECO:0000256" key="3">
    <source>
        <dbReference type="ARBA" id="ARBA00023002"/>
    </source>
</evidence>
<keyword evidence="6" id="KW-1133">Transmembrane helix</keyword>
<accession>A0A2G3PIV0</accession>
<keyword evidence="6" id="KW-0812">Transmembrane</keyword>
<comment type="similarity">
    <text evidence="1">Belongs to the thioredoxin family. DsbA subfamily.</text>
</comment>
<organism evidence="8 9">
    <name type="scientific">Williamsia marianensis</name>
    <dbReference type="NCBI Taxonomy" id="85044"/>
    <lineage>
        <taxon>Bacteria</taxon>
        <taxon>Bacillati</taxon>
        <taxon>Actinomycetota</taxon>
        <taxon>Actinomycetes</taxon>
        <taxon>Mycobacteriales</taxon>
        <taxon>Nocardiaceae</taxon>
        <taxon>Williamsia</taxon>
    </lineage>
</organism>
<keyword evidence="2" id="KW-0732">Signal</keyword>
<keyword evidence="4" id="KW-1015">Disulfide bond</keyword>
<feature type="domain" description="Thioredoxin-like fold" evidence="7">
    <location>
        <begin position="65"/>
        <end position="231"/>
    </location>
</feature>
<evidence type="ECO:0000256" key="5">
    <source>
        <dbReference type="ARBA" id="ARBA00023284"/>
    </source>
</evidence>
<evidence type="ECO:0000313" key="8">
    <source>
        <dbReference type="EMBL" id="PHV65737.1"/>
    </source>
</evidence>
<dbReference type="Proteomes" id="UP000225108">
    <property type="component" value="Unassembled WGS sequence"/>
</dbReference>
<evidence type="ECO:0000256" key="1">
    <source>
        <dbReference type="ARBA" id="ARBA00005791"/>
    </source>
</evidence>
<dbReference type="RefSeq" id="WP_099384059.1">
    <property type="nucleotide sequence ID" value="NZ_PEBD01000010.1"/>
</dbReference>
<gene>
    <name evidence="8" type="ORF">CSW57_18645</name>
</gene>
<dbReference type="InterPro" id="IPR012336">
    <property type="entry name" value="Thioredoxin-like_fold"/>
</dbReference>
<keyword evidence="8" id="KW-0413">Isomerase</keyword>
<keyword evidence="5" id="KW-0676">Redox-active center</keyword>
<evidence type="ECO:0000256" key="2">
    <source>
        <dbReference type="ARBA" id="ARBA00022729"/>
    </source>
</evidence>
<feature type="transmembrane region" description="Helical" evidence="6">
    <location>
        <begin position="28"/>
        <end position="48"/>
    </location>
</feature>
<proteinExistence type="inferred from homology"/>
<sequence length="248" mass="25837">MSSNNKRPAPKTAKSKYQPQAQSSTTTYVLAGLAVLVIAAVVIGGIIWNSQRNKGGADSAVLSNSATFVVGSPTAPHTIDMFEDFQCPACASVEKQSGQTITDAVNSGQLQVRFHMLTFLNEQSGSGDYSSRAAGAMKCVADAENQDVKLAFHSKLFAVQPKEGGDDHDNQTLAGFAKEVGASEATQQCIADGTQVQAAESIADESQTQLAKALDGQVGTPSVLQDGKKVTITNGTGWVDQILGGANN</sequence>
<dbReference type="EMBL" id="PEBD01000010">
    <property type="protein sequence ID" value="PHV65737.1"/>
    <property type="molecule type" value="Genomic_DNA"/>
</dbReference>
<dbReference type="SUPFAM" id="SSF52833">
    <property type="entry name" value="Thioredoxin-like"/>
    <property type="match status" value="1"/>
</dbReference>
<evidence type="ECO:0000313" key="9">
    <source>
        <dbReference type="Proteomes" id="UP000225108"/>
    </source>
</evidence>
<dbReference type="PANTHER" id="PTHR13887">
    <property type="entry name" value="GLUTATHIONE S-TRANSFERASE KAPPA"/>
    <property type="match status" value="1"/>
</dbReference>
<name>A0A2G3PIV0_WILMA</name>
<keyword evidence="6" id="KW-0472">Membrane</keyword>